<gene>
    <name evidence="2" type="ORF">RRG08_040901</name>
</gene>
<evidence type="ECO:0000313" key="3">
    <source>
        <dbReference type="Proteomes" id="UP001283361"/>
    </source>
</evidence>
<evidence type="ECO:0000313" key="2">
    <source>
        <dbReference type="EMBL" id="KAK3774298.1"/>
    </source>
</evidence>
<dbReference type="EMBL" id="JAWDGP010003436">
    <property type="protein sequence ID" value="KAK3774298.1"/>
    <property type="molecule type" value="Genomic_DNA"/>
</dbReference>
<feature type="region of interest" description="Disordered" evidence="1">
    <location>
        <begin position="1"/>
        <end position="21"/>
    </location>
</feature>
<protein>
    <submittedName>
        <fullName evidence="2">Uncharacterized protein</fullName>
    </submittedName>
</protein>
<keyword evidence="3" id="KW-1185">Reference proteome</keyword>
<proteinExistence type="predicted"/>
<sequence>MDITDGRLTCPPTDQTFSSQQSETTITVKWFTLTTEGSHQRQVAFSNTASELYIVDSKCARGNCDGRQDPAKTQLSLYSKTSPVWLL</sequence>
<dbReference type="Proteomes" id="UP001283361">
    <property type="component" value="Unassembled WGS sequence"/>
</dbReference>
<organism evidence="2 3">
    <name type="scientific">Elysia crispata</name>
    <name type="common">lettuce slug</name>
    <dbReference type="NCBI Taxonomy" id="231223"/>
    <lineage>
        <taxon>Eukaryota</taxon>
        <taxon>Metazoa</taxon>
        <taxon>Spiralia</taxon>
        <taxon>Lophotrochozoa</taxon>
        <taxon>Mollusca</taxon>
        <taxon>Gastropoda</taxon>
        <taxon>Heterobranchia</taxon>
        <taxon>Euthyneura</taxon>
        <taxon>Panpulmonata</taxon>
        <taxon>Sacoglossa</taxon>
        <taxon>Placobranchoidea</taxon>
        <taxon>Plakobranchidae</taxon>
        <taxon>Elysia</taxon>
    </lineage>
</organism>
<reference evidence="2" key="1">
    <citation type="journal article" date="2023" name="G3 (Bethesda)">
        <title>A reference genome for the long-term kleptoplast-retaining sea slug Elysia crispata morphotype clarki.</title>
        <authorList>
            <person name="Eastman K.E."/>
            <person name="Pendleton A.L."/>
            <person name="Shaikh M.A."/>
            <person name="Suttiyut T."/>
            <person name="Ogas R."/>
            <person name="Tomko P."/>
            <person name="Gavelis G."/>
            <person name="Widhalm J.R."/>
            <person name="Wisecaver J.H."/>
        </authorList>
    </citation>
    <scope>NUCLEOTIDE SEQUENCE</scope>
    <source>
        <strain evidence="2">ECLA1</strain>
    </source>
</reference>
<evidence type="ECO:0000256" key="1">
    <source>
        <dbReference type="SAM" id="MobiDB-lite"/>
    </source>
</evidence>
<dbReference type="AlphaFoldDB" id="A0AAE1DLY7"/>
<name>A0AAE1DLY7_9GAST</name>
<accession>A0AAE1DLY7</accession>
<feature type="compositionally biased region" description="Polar residues" evidence="1">
    <location>
        <begin position="12"/>
        <end position="21"/>
    </location>
</feature>
<comment type="caution">
    <text evidence="2">The sequence shown here is derived from an EMBL/GenBank/DDBJ whole genome shotgun (WGS) entry which is preliminary data.</text>
</comment>